<dbReference type="PANTHER" id="PTHR43795">
    <property type="entry name" value="BIFUNCTIONAL ASPARTATE AMINOTRANSFERASE AND GLUTAMATE/ASPARTATE-PREPHENATE AMINOTRANSFERASE-RELATED"/>
    <property type="match status" value="1"/>
</dbReference>
<dbReference type="InterPro" id="IPR015424">
    <property type="entry name" value="PyrdxlP-dep_Trfase"/>
</dbReference>
<dbReference type="GO" id="GO:0008483">
    <property type="term" value="F:transaminase activity"/>
    <property type="evidence" value="ECO:0007669"/>
    <property type="project" value="UniProtKB-KW"/>
</dbReference>
<evidence type="ECO:0000256" key="1">
    <source>
        <dbReference type="ARBA" id="ARBA00022898"/>
    </source>
</evidence>
<dbReference type="PROSITE" id="PS00105">
    <property type="entry name" value="AA_TRANSFER_CLASS_1"/>
    <property type="match status" value="1"/>
</dbReference>
<dbReference type="InterPro" id="IPR004838">
    <property type="entry name" value="NHTrfase_class1_PyrdxlP-BS"/>
</dbReference>
<dbReference type="EMBL" id="JAATJH010000001">
    <property type="protein sequence ID" value="NJC25459.1"/>
    <property type="molecule type" value="Genomic_DNA"/>
</dbReference>
<dbReference type="Gene3D" id="3.90.1150.10">
    <property type="entry name" value="Aspartate Aminotransferase, domain 1"/>
    <property type="match status" value="1"/>
</dbReference>
<keyword evidence="2 4" id="KW-0032">Aminotransferase</keyword>
<accession>A0ABX0X924</accession>
<proteinExistence type="inferred from homology"/>
<keyword evidence="5" id="KW-1185">Reference proteome</keyword>
<comment type="caution">
    <text evidence="4">The sequence shown here is derived from an EMBL/GenBank/DDBJ whole genome shotgun (WGS) entry which is preliminary data.</text>
</comment>
<dbReference type="SUPFAM" id="SSF53383">
    <property type="entry name" value="PLP-dependent transferases"/>
    <property type="match status" value="1"/>
</dbReference>
<dbReference type="InterPro" id="IPR004839">
    <property type="entry name" value="Aminotransferase_I/II_large"/>
</dbReference>
<comment type="similarity">
    <text evidence="2">Belongs to the class-I pyridoxal-phosphate-dependent aminotransferase family.</text>
</comment>
<evidence type="ECO:0000313" key="5">
    <source>
        <dbReference type="Proteomes" id="UP000770785"/>
    </source>
</evidence>
<dbReference type="Pfam" id="PF00155">
    <property type="entry name" value="Aminotran_1_2"/>
    <property type="match status" value="1"/>
</dbReference>
<evidence type="ECO:0000259" key="3">
    <source>
        <dbReference type="Pfam" id="PF00155"/>
    </source>
</evidence>
<sequence>MNPASLSKRGRTAATSPLRADFELFEAVMQNHYHPEDNPTGAIPLCIAENILGWAPLRDKFREIVAAKTTPDWVASYTSTLGHPEFRAALAQFLSKHLGGDSLNPETMAIMAGATATIEMTAFMLGDPGDVAVIPAPAYTVYTGDIGNRAGMERYDLHLADSEEHPGLFNLRTQDLDASYAELGERFKLLILTQPNNPTGQVFTEDQIFDAVTWCEERQIHCVVNELYALSLIDQSHPVIADDYGDRQWFVSCLSQLEQRRSDYFHWWYSFSKDFGVSGLRIGAMYTKNEALIKAWANYSAPGTSSNYVQWLLTELLNDGDWAINWIREENRLTESYVEVIKTLRALAIPYTPAVGSLFVWFDLSGRLTADTDEAWVALWEEVYDRTGLLLTHPLGMGARKRGWMRLVFSGVPRATIRVAMRRFSEYWRSAD</sequence>
<organism evidence="4 5">
    <name type="scientific">Neolewinella antarctica</name>
    <dbReference type="NCBI Taxonomy" id="442734"/>
    <lineage>
        <taxon>Bacteria</taxon>
        <taxon>Pseudomonadati</taxon>
        <taxon>Bacteroidota</taxon>
        <taxon>Saprospiria</taxon>
        <taxon>Saprospirales</taxon>
        <taxon>Lewinellaceae</taxon>
        <taxon>Neolewinella</taxon>
    </lineage>
</organism>
<dbReference type="InterPro" id="IPR015422">
    <property type="entry name" value="PyrdxlP-dep_Trfase_small"/>
</dbReference>
<dbReference type="PANTHER" id="PTHR43795:SF39">
    <property type="entry name" value="AMINOTRANSFERASE CLASS I_CLASSII DOMAIN-CONTAINING PROTEIN"/>
    <property type="match status" value="1"/>
</dbReference>
<reference evidence="4 5" key="1">
    <citation type="submission" date="2020-03" db="EMBL/GenBank/DDBJ databases">
        <title>Genomic Encyclopedia of Type Strains, Phase IV (KMG-IV): sequencing the most valuable type-strain genomes for metagenomic binning, comparative biology and taxonomic classification.</title>
        <authorList>
            <person name="Goeker M."/>
        </authorList>
    </citation>
    <scope>NUCLEOTIDE SEQUENCE [LARGE SCALE GENOMIC DNA]</scope>
    <source>
        <strain evidence="4 5">DSM 105096</strain>
    </source>
</reference>
<keyword evidence="1" id="KW-0663">Pyridoxal phosphate</keyword>
<dbReference type="EC" id="2.6.1.-" evidence="2"/>
<name>A0ABX0X924_9BACT</name>
<protein>
    <recommendedName>
        <fullName evidence="2">Aminotransferase</fullName>
        <ecNumber evidence="2">2.6.1.-</ecNumber>
    </recommendedName>
</protein>
<dbReference type="InterPro" id="IPR050478">
    <property type="entry name" value="Ethylene_sulfur-biosynth"/>
</dbReference>
<dbReference type="InterPro" id="IPR015421">
    <property type="entry name" value="PyrdxlP-dep_Trfase_major"/>
</dbReference>
<keyword evidence="2" id="KW-0808">Transferase</keyword>
<gene>
    <name evidence="4" type="ORF">GGR27_000940</name>
</gene>
<feature type="domain" description="Aminotransferase class I/classII large" evidence="3">
    <location>
        <begin position="74"/>
        <end position="424"/>
    </location>
</feature>
<dbReference type="CDD" id="cd00609">
    <property type="entry name" value="AAT_like"/>
    <property type="match status" value="1"/>
</dbReference>
<dbReference type="PRINTS" id="PR00753">
    <property type="entry name" value="ACCSYNTHASE"/>
</dbReference>
<dbReference type="Proteomes" id="UP000770785">
    <property type="component" value="Unassembled WGS sequence"/>
</dbReference>
<evidence type="ECO:0000313" key="4">
    <source>
        <dbReference type="EMBL" id="NJC25459.1"/>
    </source>
</evidence>
<dbReference type="RefSeq" id="WP_168036209.1">
    <property type="nucleotide sequence ID" value="NZ_JAATJH010000001.1"/>
</dbReference>
<comment type="cofactor">
    <cofactor evidence="2">
        <name>pyridoxal 5'-phosphate</name>
        <dbReference type="ChEBI" id="CHEBI:597326"/>
    </cofactor>
</comment>
<evidence type="ECO:0000256" key="2">
    <source>
        <dbReference type="RuleBase" id="RU000481"/>
    </source>
</evidence>
<dbReference type="Gene3D" id="3.40.640.10">
    <property type="entry name" value="Type I PLP-dependent aspartate aminotransferase-like (Major domain)"/>
    <property type="match status" value="1"/>
</dbReference>